<dbReference type="PROSITE" id="PS00211">
    <property type="entry name" value="ABC_TRANSPORTER_1"/>
    <property type="match status" value="1"/>
</dbReference>
<keyword evidence="4 9" id="KW-0132">Cell division</keyword>
<dbReference type="PANTHER" id="PTHR24220">
    <property type="entry name" value="IMPORT ATP-BINDING PROTEIN"/>
    <property type="match status" value="1"/>
</dbReference>
<reference evidence="12" key="1">
    <citation type="journal article" date="2021" name="PeerJ">
        <title>Extensive microbial diversity within the chicken gut microbiome revealed by metagenomics and culture.</title>
        <authorList>
            <person name="Gilroy R."/>
            <person name="Ravi A."/>
            <person name="Getino M."/>
            <person name="Pursley I."/>
            <person name="Horton D.L."/>
            <person name="Alikhan N.F."/>
            <person name="Baker D."/>
            <person name="Gharbi K."/>
            <person name="Hall N."/>
            <person name="Watson M."/>
            <person name="Adriaenssens E.M."/>
            <person name="Foster-Nyarko E."/>
            <person name="Jarju S."/>
            <person name="Secka A."/>
            <person name="Antonio M."/>
            <person name="Oren A."/>
            <person name="Chaudhuri R.R."/>
            <person name="La Ragione R."/>
            <person name="Hildebrand F."/>
            <person name="Pallen M.J."/>
        </authorList>
    </citation>
    <scope>NUCLEOTIDE SEQUENCE</scope>
    <source>
        <strain evidence="12">5933</strain>
    </source>
</reference>
<dbReference type="NCBIfam" id="TIGR02673">
    <property type="entry name" value="FtsE"/>
    <property type="match status" value="1"/>
</dbReference>
<evidence type="ECO:0000256" key="3">
    <source>
        <dbReference type="ARBA" id="ARBA00022475"/>
    </source>
</evidence>
<reference evidence="12" key="2">
    <citation type="submission" date="2021-04" db="EMBL/GenBank/DDBJ databases">
        <authorList>
            <person name="Gilroy R."/>
        </authorList>
    </citation>
    <scope>NUCLEOTIDE SEQUENCE</scope>
    <source>
        <strain evidence="12">5933</strain>
    </source>
</reference>
<dbReference type="PROSITE" id="PS50893">
    <property type="entry name" value="ABC_TRANSPORTER_2"/>
    <property type="match status" value="1"/>
</dbReference>
<keyword evidence="6 9" id="KW-0067">ATP-binding</keyword>
<dbReference type="Gene3D" id="3.40.50.300">
    <property type="entry name" value="P-loop containing nucleotide triphosphate hydrolases"/>
    <property type="match status" value="1"/>
</dbReference>
<evidence type="ECO:0000313" key="12">
    <source>
        <dbReference type="EMBL" id="HJC71554.1"/>
    </source>
</evidence>
<dbReference type="InterPro" id="IPR017871">
    <property type="entry name" value="ABC_transporter-like_CS"/>
</dbReference>
<evidence type="ECO:0000256" key="9">
    <source>
        <dbReference type="RuleBase" id="RU365094"/>
    </source>
</evidence>
<name>A0A9D2Q3Z9_9FIRM</name>
<keyword evidence="5 9" id="KW-0547">Nucleotide-binding</keyword>
<evidence type="ECO:0000256" key="8">
    <source>
        <dbReference type="ARBA" id="ARBA00023306"/>
    </source>
</evidence>
<evidence type="ECO:0000256" key="5">
    <source>
        <dbReference type="ARBA" id="ARBA00022741"/>
    </source>
</evidence>
<comment type="subunit">
    <text evidence="9">Homodimer. Forms a membrane-associated complex with FtsX.</text>
</comment>
<comment type="caution">
    <text evidence="12">The sequence shown here is derived from an EMBL/GenBank/DDBJ whole genome shotgun (WGS) entry which is preliminary data.</text>
</comment>
<dbReference type="EMBL" id="DWWA01000010">
    <property type="protein sequence ID" value="HJC71554.1"/>
    <property type="molecule type" value="Genomic_DNA"/>
</dbReference>
<dbReference type="GO" id="GO:0005886">
    <property type="term" value="C:plasma membrane"/>
    <property type="evidence" value="ECO:0007669"/>
    <property type="project" value="UniProtKB-SubCell"/>
</dbReference>
<dbReference type="InterPro" id="IPR027417">
    <property type="entry name" value="P-loop_NTPase"/>
</dbReference>
<evidence type="ECO:0000259" key="11">
    <source>
        <dbReference type="PROSITE" id="PS50893"/>
    </source>
</evidence>
<dbReference type="InterPro" id="IPR015854">
    <property type="entry name" value="ABC_transpr_LolD-like"/>
</dbReference>
<evidence type="ECO:0000313" key="13">
    <source>
        <dbReference type="Proteomes" id="UP000823918"/>
    </source>
</evidence>
<dbReference type="Pfam" id="PF00005">
    <property type="entry name" value="ABC_tran"/>
    <property type="match status" value="1"/>
</dbReference>
<dbReference type="AlphaFoldDB" id="A0A9D2Q3Z9"/>
<dbReference type="InterPro" id="IPR003593">
    <property type="entry name" value="AAA+_ATPase"/>
</dbReference>
<dbReference type="InterPro" id="IPR005286">
    <property type="entry name" value="Cell_div_FtsE"/>
</dbReference>
<evidence type="ECO:0000256" key="2">
    <source>
        <dbReference type="ARBA" id="ARBA00020019"/>
    </source>
</evidence>
<dbReference type="GO" id="GO:0022857">
    <property type="term" value="F:transmembrane transporter activity"/>
    <property type="evidence" value="ECO:0007669"/>
    <property type="project" value="TreeGrafter"/>
</dbReference>
<gene>
    <name evidence="9 12" type="primary">ftsE</name>
    <name evidence="12" type="ORF">H9698_02010</name>
</gene>
<feature type="domain" description="ABC transporter" evidence="11">
    <location>
        <begin position="2"/>
        <end position="242"/>
    </location>
</feature>
<keyword evidence="3 9" id="KW-1003">Cell membrane</keyword>
<evidence type="ECO:0000256" key="4">
    <source>
        <dbReference type="ARBA" id="ARBA00022618"/>
    </source>
</evidence>
<comment type="function">
    <text evidence="9">Part of the ABC transporter FtsEX involved in cellular division.</text>
</comment>
<dbReference type="InterPro" id="IPR003439">
    <property type="entry name" value="ABC_transporter-like_ATP-bd"/>
</dbReference>
<dbReference type="GO" id="GO:0005524">
    <property type="term" value="F:ATP binding"/>
    <property type="evidence" value="ECO:0007669"/>
    <property type="project" value="UniProtKB-UniRule"/>
</dbReference>
<dbReference type="PANTHER" id="PTHR24220:SF470">
    <property type="entry name" value="CELL DIVISION ATP-BINDING PROTEIN FTSE"/>
    <property type="match status" value="1"/>
</dbReference>
<keyword evidence="7 9" id="KW-0472">Membrane</keyword>
<evidence type="ECO:0000256" key="10">
    <source>
        <dbReference type="SAM" id="MobiDB-lite"/>
    </source>
</evidence>
<dbReference type="GO" id="GO:0051301">
    <property type="term" value="P:cell division"/>
    <property type="evidence" value="ECO:0007669"/>
    <property type="project" value="UniProtKB-UniRule"/>
</dbReference>
<evidence type="ECO:0000256" key="1">
    <source>
        <dbReference type="ARBA" id="ARBA00005417"/>
    </source>
</evidence>
<protein>
    <recommendedName>
        <fullName evidence="2 9">Cell division ATP-binding protein FtsE</fullName>
    </recommendedName>
</protein>
<comment type="similarity">
    <text evidence="1 9">Belongs to the ABC transporter superfamily.</text>
</comment>
<keyword evidence="8 9" id="KW-0131">Cell cycle</keyword>
<dbReference type="FunFam" id="3.40.50.300:FF:000056">
    <property type="entry name" value="Cell division ATP-binding protein FtsE"/>
    <property type="match status" value="1"/>
</dbReference>
<dbReference type="Proteomes" id="UP000823918">
    <property type="component" value="Unassembled WGS sequence"/>
</dbReference>
<evidence type="ECO:0000256" key="6">
    <source>
        <dbReference type="ARBA" id="ARBA00022840"/>
    </source>
</evidence>
<organism evidence="12 13">
    <name type="scientific">Candidatus Ruthenibacterium merdavium</name>
    <dbReference type="NCBI Taxonomy" id="2838752"/>
    <lineage>
        <taxon>Bacteria</taxon>
        <taxon>Bacillati</taxon>
        <taxon>Bacillota</taxon>
        <taxon>Clostridia</taxon>
        <taxon>Eubacteriales</taxon>
        <taxon>Oscillospiraceae</taxon>
        <taxon>Ruthenibacterium</taxon>
    </lineage>
</organism>
<accession>A0A9D2Q3Z9</accession>
<dbReference type="SMART" id="SM00382">
    <property type="entry name" value="AAA"/>
    <property type="match status" value="1"/>
</dbReference>
<proteinExistence type="inferred from homology"/>
<comment type="subcellular location">
    <subcellularLocation>
        <location evidence="9">Cell membrane</location>
        <topology evidence="9">Peripheral membrane protein</topology>
        <orientation evidence="9">Cytoplasmic side</orientation>
    </subcellularLocation>
</comment>
<sequence>MIRLEGVKKVYEGIGKSPDILALNGVNLHIKKGEFAFVLGHSGAGKSTFLKLILREEVATEGQVIVNGLNLNKMRQRQIPYFRRQLGVVFQDFRLIPTMTAYENVAFAMRVTNIPERQIKRRVPYVLNLVGLGSKAYSLPQELSGGEQQRIALARALVHSPPIIIADEPTGNIDPELSIEIMELLQAINTVGTTVVVVTHERDLAMRFNKRIITIDHGEVVKDTPPKPRRPAGQVQQTAAAASNRRAQESLRRQPAQHRPHTVTAAGREGRQG</sequence>
<dbReference type="GO" id="GO:0016887">
    <property type="term" value="F:ATP hydrolysis activity"/>
    <property type="evidence" value="ECO:0007669"/>
    <property type="project" value="InterPro"/>
</dbReference>
<evidence type="ECO:0000256" key="7">
    <source>
        <dbReference type="ARBA" id="ARBA00023136"/>
    </source>
</evidence>
<feature type="region of interest" description="Disordered" evidence="10">
    <location>
        <begin position="219"/>
        <end position="273"/>
    </location>
</feature>
<dbReference type="SUPFAM" id="SSF52540">
    <property type="entry name" value="P-loop containing nucleoside triphosphate hydrolases"/>
    <property type="match status" value="1"/>
</dbReference>